<dbReference type="InterPro" id="IPR008803">
    <property type="entry name" value="RHD3/Sey1"/>
</dbReference>
<keyword evidence="5 8" id="KW-1133">Transmembrane helix</keyword>
<dbReference type="GeneID" id="17043468"/>
<evidence type="ECO:0000256" key="8">
    <source>
        <dbReference type="HAMAP-Rule" id="MF_03109"/>
    </source>
</evidence>
<keyword evidence="1 8" id="KW-0812">Transmembrane</keyword>
<dbReference type="OrthoDB" id="1597724at2759"/>
<keyword evidence="2 8" id="KW-0547">Nucleotide-binding</keyword>
<dbReference type="PROSITE" id="PS51715">
    <property type="entry name" value="G_GB1_RHD3"/>
    <property type="match status" value="1"/>
</dbReference>
<keyword evidence="3 8" id="KW-0378">Hydrolase</keyword>
<dbReference type="eggNOG" id="KOG2203">
    <property type="taxonomic scope" value="Eukaryota"/>
</dbReference>
<dbReference type="HAMAP" id="MF_03109">
    <property type="entry name" value="Sey1"/>
    <property type="match status" value="1"/>
</dbReference>
<comment type="similarity">
    <text evidence="8">Belongs to the TRAFAC class dynamin-like GTPase superfamily. GB1/RHD3 GTPase family. RHD3 subfamily.</text>
</comment>
<evidence type="ECO:0000256" key="1">
    <source>
        <dbReference type="ARBA" id="ARBA00022692"/>
    </source>
</evidence>
<keyword evidence="6 8" id="KW-0342">GTP-binding</keyword>
<name>I0Z497_COCSC</name>
<dbReference type="Pfam" id="PF05879">
    <property type="entry name" value="RHD3_GTPase"/>
    <property type="match status" value="1"/>
</dbReference>
<organism evidence="12 13">
    <name type="scientific">Coccomyxa subellipsoidea (strain C-169)</name>
    <name type="common">Green microalga</name>
    <dbReference type="NCBI Taxonomy" id="574566"/>
    <lineage>
        <taxon>Eukaryota</taxon>
        <taxon>Viridiplantae</taxon>
        <taxon>Chlorophyta</taxon>
        <taxon>core chlorophytes</taxon>
        <taxon>Trebouxiophyceae</taxon>
        <taxon>Trebouxiophyceae incertae sedis</taxon>
        <taxon>Coccomyxaceae</taxon>
        <taxon>Coccomyxa</taxon>
        <taxon>Coccomyxa subellipsoidea</taxon>
    </lineage>
</organism>
<evidence type="ECO:0000256" key="5">
    <source>
        <dbReference type="ARBA" id="ARBA00022989"/>
    </source>
</evidence>
<reference evidence="12 13" key="1">
    <citation type="journal article" date="2012" name="Genome Biol.">
        <title>The genome of the polar eukaryotic microalga coccomyxa subellipsoidea reveals traits of cold adaptation.</title>
        <authorList>
            <person name="Blanc G."/>
            <person name="Agarkova I."/>
            <person name="Grimwood J."/>
            <person name="Kuo A."/>
            <person name="Brueggeman A."/>
            <person name="Dunigan D."/>
            <person name="Gurnon J."/>
            <person name="Ladunga I."/>
            <person name="Lindquist E."/>
            <person name="Lucas S."/>
            <person name="Pangilinan J."/>
            <person name="Proschold T."/>
            <person name="Salamov A."/>
            <person name="Schmutz J."/>
            <person name="Weeks D."/>
            <person name="Yamada T."/>
            <person name="Claverie J.M."/>
            <person name="Grigoriev I."/>
            <person name="Van Etten J."/>
            <person name="Lomsadze A."/>
            <person name="Borodovsky M."/>
        </authorList>
    </citation>
    <scope>NUCLEOTIDE SEQUENCE [LARGE SCALE GENOMIC DNA]</scope>
    <source>
        <strain evidence="12 13">C-169</strain>
    </source>
</reference>
<evidence type="ECO:0000256" key="6">
    <source>
        <dbReference type="ARBA" id="ARBA00023134"/>
    </source>
</evidence>
<evidence type="ECO:0000256" key="3">
    <source>
        <dbReference type="ARBA" id="ARBA00022801"/>
    </source>
</evidence>
<dbReference type="PANTHER" id="PTHR45923">
    <property type="entry name" value="PROTEIN SEY1"/>
    <property type="match status" value="1"/>
</dbReference>
<dbReference type="InterPro" id="IPR030386">
    <property type="entry name" value="G_GB1_RHD3_dom"/>
</dbReference>
<evidence type="ECO:0000313" key="13">
    <source>
        <dbReference type="Proteomes" id="UP000007264"/>
    </source>
</evidence>
<dbReference type="GO" id="GO:0005789">
    <property type="term" value="C:endoplasmic reticulum membrane"/>
    <property type="evidence" value="ECO:0007669"/>
    <property type="project" value="UniProtKB-SubCell"/>
</dbReference>
<evidence type="ECO:0000256" key="10">
    <source>
        <dbReference type="SAM" id="Phobius"/>
    </source>
</evidence>
<protein>
    <recommendedName>
        <fullName evidence="8">Protein ROOT HAIR DEFECTIVE 3 homolog</fullName>
        <ecNumber evidence="8">3.6.5.-</ecNumber>
    </recommendedName>
    <alternativeName>
        <fullName evidence="8">Protein SEY1 homolog</fullName>
    </alternativeName>
</protein>
<proteinExistence type="inferred from homology"/>
<evidence type="ECO:0000313" key="12">
    <source>
        <dbReference type="EMBL" id="EIE25466.1"/>
    </source>
</evidence>
<dbReference type="InterPro" id="IPR046758">
    <property type="entry name" value="Sey1/RHD3-like_3HB"/>
</dbReference>
<accession>I0Z497</accession>
<dbReference type="CDD" id="cd01851">
    <property type="entry name" value="GBP"/>
    <property type="match status" value="1"/>
</dbReference>
<dbReference type="SUPFAM" id="SSF52540">
    <property type="entry name" value="P-loop containing nucleoside triphosphate hydrolases"/>
    <property type="match status" value="1"/>
</dbReference>
<feature type="topological domain" description="Cytoplasmic" evidence="8">
    <location>
        <begin position="1"/>
        <end position="686"/>
    </location>
</feature>
<dbReference type="Proteomes" id="UP000007264">
    <property type="component" value="Unassembled WGS sequence"/>
</dbReference>
<dbReference type="Pfam" id="PF20428">
    <property type="entry name" value="Sey1_3HB"/>
    <property type="match status" value="1"/>
</dbReference>
<gene>
    <name evidence="12" type="ORF">COCSUDRAFT_28028</name>
</gene>
<feature type="topological domain" description="Cytoplasmic" evidence="8">
    <location>
        <begin position="732"/>
        <end position="852"/>
    </location>
</feature>
<evidence type="ECO:0000259" key="11">
    <source>
        <dbReference type="PROSITE" id="PS51715"/>
    </source>
</evidence>
<dbReference type="GO" id="GO:0003924">
    <property type="term" value="F:GTPase activity"/>
    <property type="evidence" value="ECO:0007669"/>
    <property type="project" value="UniProtKB-UniRule"/>
</dbReference>
<dbReference type="EC" id="3.6.5.-" evidence="8"/>
<keyword evidence="13" id="KW-1185">Reference proteome</keyword>
<evidence type="ECO:0000256" key="9">
    <source>
        <dbReference type="SAM" id="MobiDB-lite"/>
    </source>
</evidence>
<feature type="topological domain" description="Lumenal" evidence="8">
    <location>
        <begin position="708"/>
        <end position="710"/>
    </location>
</feature>
<comment type="caution">
    <text evidence="12">The sequence shown here is derived from an EMBL/GenBank/DDBJ whole genome shotgun (WGS) entry which is preliminary data.</text>
</comment>
<dbReference type="KEGG" id="csl:COCSUDRAFT_28028"/>
<dbReference type="PANTHER" id="PTHR45923:SF2">
    <property type="entry name" value="PROTEIN SEY1"/>
    <property type="match status" value="1"/>
</dbReference>
<evidence type="ECO:0000256" key="2">
    <source>
        <dbReference type="ARBA" id="ARBA00022741"/>
    </source>
</evidence>
<feature type="binding site" evidence="8">
    <location>
        <begin position="44"/>
        <end position="51"/>
    </location>
    <ligand>
        <name>GTP</name>
        <dbReference type="ChEBI" id="CHEBI:37565"/>
    </ligand>
</feature>
<comment type="function">
    <text evidence="8">Probable GTP-binding protein that may be involved in cell development.</text>
</comment>
<evidence type="ECO:0000256" key="4">
    <source>
        <dbReference type="ARBA" id="ARBA00022824"/>
    </source>
</evidence>
<dbReference type="RefSeq" id="XP_005650010.1">
    <property type="nucleotide sequence ID" value="XM_005649953.1"/>
</dbReference>
<dbReference type="EMBL" id="AGSI01000004">
    <property type="protein sequence ID" value="EIE25466.1"/>
    <property type="molecule type" value="Genomic_DNA"/>
</dbReference>
<comment type="subcellular location">
    <subcellularLocation>
        <location evidence="8">Endoplasmic reticulum membrane</location>
        <topology evidence="8">Multi-pass membrane protein</topology>
    </subcellularLocation>
</comment>
<sequence>MSSTGILQVVNGDGEFNEQGVNDFVERHNIRDVGVGYQVVAITGPQSSGKSTLMNALFGTTFEEMDAMSGRRQTTKGIWLAKGQKIEEPSTLVLDLEGSDGRERGEDDNSFERQSSLFALAVADVLLVNMWAKDVGREAGAGKPLLKTIFQVNLKLFTPAPNKRRTVLLFVFRDRTRTPLQRIIETWEEDLRQMWVAITKPPNYEQYSFTDFFEVKYSSLPNFEEKEEDFRAESVILRRRFSEEGDDTLVRVSNDKLPGHALALSLQKVWEIIRDQKDLNLPAHKVMVANIRCAEIMEDQLRALAEDQAWLGLRQEAATGLVPNFGTRAAALLDSCLSGYDEEARYFEETVRRAKEEELIVRSQRLVAAAFADQLGLLRQAALARTVAALAQPDAQHEFAACASRCASAVNEGLKAVVVSGTKWDTVEVVEQVSRDIDAHINNLRAQKVAEIGSRAEKSLVAGLAGPASALLDSCPLDLWPRLRRLLASSLGKASQVVAEGLQGYEVPGPDLDALQQQLEAFGRARVESAAREAAHTALPRMKERFTEVFSKDEGGMPRSWGPRANIPAANQKARLAAAQLLAQLAVMRVDSPQESEADVVERAVLEHAGEGPSTSGGGEPSKGAAAAGAFDMVAASEWPALAEELVLLSPSQCRTLWRQFSSDTSYAVQQAQATQEANRAASNRWPPFWAIAAMLVLGFDEMLAVLYNPLWLILALFLFLFGRTVYQELDVDAEMQRGLLPGAVALSGKFVPVLQSVSQRTLNTAREFLADPSALSERVHDGLAATGNAMREHIAPDAHSATAGPGSTAGAGGAREASRNGLSEAGVRKRRAGLGDVEMTERSEQTEAMLQ</sequence>
<feature type="region of interest" description="Disordered" evidence="9">
    <location>
        <begin position="799"/>
        <end position="852"/>
    </location>
</feature>
<dbReference type="AlphaFoldDB" id="I0Z497"/>
<keyword evidence="4 8" id="KW-0256">Endoplasmic reticulum</keyword>
<dbReference type="InterPro" id="IPR027417">
    <property type="entry name" value="P-loop_NTPase"/>
</dbReference>
<dbReference type="GO" id="GO:0005525">
    <property type="term" value="F:GTP binding"/>
    <property type="evidence" value="ECO:0007669"/>
    <property type="project" value="UniProtKB-UniRule"/>
</dbReference>
<keyword evidence="7 8" id="KW-0472">Membrane</keyword>
<evidence type="ECO:0000256" key="7">
    <source>
        <dbReference type="ARBA" id="ARBA00023136"/>
    </source>
</evidence>
<dbReference type="Gene3D" id="3.40.50.300">
    <property type="entry name" value="P-loop containing nucleotide triphosphate hydrolases"/>
    <property type="match status" value="1"/>
</dbReference>
<dbReference type="GO" id="GO:0016320">
    <property type="term" value="P:endoplasmic reticulum membrane fusion"/>
    <property type="evidence" value="ECO:0007669"/>
    <property type="project" value="TreeGrafter"/>
</dbReference>
<feature type="transmembrane region" description="Helical" evidence="10">
    <location>
        <begin position="689"/>
        <end position="722"/>
    </location>
</feature>
<dbReference type="STRING" id="574566.I0Z497"/>
<feature type="domain" description="GB1/RHD3-type G" evidence="11">
    <location>
        <begin position="34"/>
        <end position="253"/>
    </location>
</feature>